<organism evidence="2 3">
    <name type="scientific">Archangium gephyra</name>
    <dbReference type="NCBI Taxonomy" id="48"/>
    <lineage>
        <taxon>Bacteria</taxon>
        <taxon>Pseudomonadati</taxon>
        <taxon>Myxococcota</taxon>
        <taxon>Myxococcia</taxon>
        <taxon>Myxococcales</taxon>
        <taxon>Cystobacterineae</taxon>
        <taxon>Archangiaceae</taxon>
        <taxon>Archangium</taxon>
    </lineage>
</organism>
<name>A0A2W5TMJ4_9BACT</name>
<evidence type="ECO:0000256" key="1">
    <source>
        <dbReference type="SAM" id="MobiDB-lite"/>
    </source>
</evidence>
<dbReference type="Proteomes" id="UP000249061">
    <property type="component" value="Unassembled WGS sequence"/>
</dbReference>
<evidence type="ECO:0000313" key="2">
    <source>
        <dbReference type="EMBL" id="PZR15027.1"/>
    </source>
</evidence>
<comment type="caution">
    <text evidence="2">The sequence shown here is derived from an EMBL/GenBank/DDBJ whole genome shotgun (WGS) entry which is preliminary data.</text>
</comment>
<feature type="region of interest" description="Disordered" evidence="1">
    <location>
        <begin position="15"/>
        <end position="35"/>
    </location>
</feature>
<proteinExistence type="predicted"/>
<accession>A0A2W5TMJ4</accession>
<reference evidence="2 3" key="1">
    <citation type="submission" date="2017-08" db="EMBL/GenBank/DDBJ databases">
        <title>Infants hospitalized years apart are colonized by the same room-sourced microbial strains.</title>
        <authorList>
            <person name="Brooks B."/>
            <person name="Olm M.R."/>
            <person name="Firek B.A."/>
            <person name="Baker R."/>
            <person name="Thomas B.C."/>
            <person name="Morowitz M.J."/>
            <person name="Banfield J.F."/>
        </authorList>
    </citation>
    <scope>NUCLEOTIDE SEQUENCE [LARGE SCALE GENOMIC DNA]</scope>
    <source>
        <strain evidence="2">S2_003_000_R2_14</strain>
    </source>
</reference>
<gene>
    <name evidence="2" type="ORF">DI536_09630</name>
</gene>
<dbReference type="AlphaFoldDB" id="A0A2W5TMJ4"/>
<dbReference type="EMBL" id="QFQP01000006">
    <property type="protein sequence ID" value="PZR15027.1"/>
    <property type="molecule type" value="Genomic_DNA"/>
</dbReference>
<protein>
    <submittedName>
        <fullName evidence="2">Uncharacterized protein</fullName>
    </submittedName>
</protein>
<evidence type="ECO:0000313" key="3">
    <source>
        <dbReference type="Proteomes" id="UP000249061"/>
    </source>
</evidence>
<sequence>MHCCVPAHVRHASPLTPQARSLGESSQRLSGMQQPKRQLVALHAVNSHAPLTQRWPTSHV</sequence>